<keyword evidence="4" id="KW-1185">Reference proteome</keyword>
<keyword evidence="1" id="KW-1133">Transmembrane helix</keyword>
<evidence type="ECO:0000313" key="3">
    <source>
        <dbReference type="EMBL" id="MFG6432441.1"/>
    </source>
</evidence>
<dbReference type="InterPro" id="IPR036890">
    <property type="entry name" value="HATPase_C_sf"/>
</dbReference>
<dbReference type="Proteomes" id="UP001606210">
    <property type="component" value="Unassembled WGS sequence"/>
</dbReference>
<dbReference type="Gene3D" id="3.30.565.10">
    <property type="entry name" value="Histidine kinase-like ATPase, C-terminal domain"/>
    <property type="match status" value="1"/>
</dbReference>
<evidence type="ECO:0000259" key="2">
    <source>
        <dbReference type="Pfam" id="PF06580"/>
    </source>
</evidence>
<keyword evidence="1" id="KW-0472">Membrane</keyword>
<dbReference type="PANTHER" id="PTHR34220:SF9">
    <property type="entry name" value="SIGNAL TRANSDUCTION HISTIDINE KINASE INTERNAL REGION DOMAIN-CONTAINING PROTEIN"/>
    <property type="match status" value="1"/>
</dbReference>
<dbReference type="InterPro" id="IPR050640">
    <property type="entry name" value="Bact_2-comp_sensor_kinase"/>
</dbReference>
<gene>
    <name evidence="3" type="ORF">ACG00Y_21155</name>
</gene>
<reference evidence="3 4" key="1">
    <citation type="submission" date="2024-08" db="EMBL/GenBank/DDBJ databases">
        <authorList>
            <person name="Lu H."/>
        </authorList>
    </citation>
    <scope>NUCLEOTIDE SEQUENCE [LARGE SCALE GENOMIC DNA]</scope>
    <source>
        <strain evidence="3 4">LYH14W</strain>
    </source>
</reference>
<feature type="domain" description="Signal transduction histidine kinase internal region" evidence="2">
    <location>
        <begin position="174"/>
        <end position="249"/>
    </location>
</feature>
<sequence length="365" mass="38908">MPPNPADPVDRAALLRWRAVLAAAALSTLLALALLLPGAVRCKLWPAQDGDDSSCHADAGLSGGLGLAFLLWMLWLAATLTQRRLPRAGPARNWGLTVQIAGLTLLFALLNSVTHTVGAPDGRLTAYTLQVLLTFSTCVCLGLEYRRLGHHGEAAAAMLKRAEQAQARQLDAARAALLQAQVEPHFLFNTLAHLRRLARTDARAAQAMLSDLRRYLAAALPELRQSETPLARELELVTAFLALHQRRIGPERLALRYDISPGLEDVIVPSTCLLTLAENAIKHGIAPQVQGGEICVRALPDPDEAGLLRLEVADTGAGMGSGSGSGTGLATLRARLAAAHGAAAKLSLHLNRPRGLIARVQLPWP</sequence>
<keyword evidence="3" id="KW-0808">Transferase</keyword>
<keyword evidence="1" id="KW-0812">Transmembrane</keyword>
<dbReference type="EC" id="2.7.13.3" evidence="3"/>
<evidence type="ECO:0000256" key="1">
    <source>
        <dbReference type="SAM" id="Phobius"/>
    </source>
</evidence>
<comment type="caution">
    <text evidence="3">The sequence shown here is derived from an EMBL/GenBank/DDBJ whole genome shotgun (WGS) entry which is preliminary data.</text>
</comment>
<feature type="transmembrane region" description="Helical" evidence="1">
    <location>
        <begin position="124"/>
        <end position="143"/>
    </location>
</feature>
<dbReference type="SUPFAM" id="SSF55874">
    <property type="entry name" value="ATPase domain of HSP90 chaperone/DNA topoisomerase II/histidine kinase"/>
    <property type="match status" value="1"/>
</dbReference>
<dbReference type="InterPro" id="IPR010559">
    <property type="entry name" value="Sig_transdc_His_kin_internal"/>
</dbReference>
<dbReference type="EMBL" id="JBIGHV010000008">
    <property type="protein sequence ID" value="MFG6432441.1"/>
    <property type="molecule type" value="Genomic_DNA"/>
</dbReference>
<feature type="transmembrane region" description="Helical" evidence="1">
    <location>
        <begin position="20"/>
        <end position="40"/>
    </location>
</feature>
<accession>A0ABW7F739</accession>
<feature type="transmembrane region" description="Helical" evidence="1">
    <location>
        <begin position="60"/>
        <end position="81"/>
    </location>
</feature>
<name>A0ABW7F739_9BURK</name>
<dbReference type="GO" id="GO:0004673">
    <property type="term" value="F:protein histidine kinase activity"/>
    <property type="evidence" value="ECO:0007669"/>
    <property type="project" value="UniProtKB-EC"/>
</dbReference>
<dbReference type="Pfam" id="PF06580">
    <property type="entry name" value="His_kinase"/>
    <property type="match status" value="1"/>
</dbReference>
<dbReference type="PANTHER" id="PTHR34220">
    <property type="entry name" value="SENSOR HISTIDINE KINASE YPDA"/>
    <property type="match status" value="1"/>
</dbReference>
<organism evidence="3 4">
    <name type="scientific">Pelomonas parva</name>
    <dbReference type="NCBI Taxonomy" id="3299032"/>
    <lineage>
        <taxon>Bacteria</taxon>
        <taxon>Pseudomonadati</taxon>
        <taxon>Pseudomonadota</taxon>
        <taxon>Betaproteobacteria</taxon>
        <taxon>Burkholderiales</taxon>
        <taxon>Sphaerotilaceae</taxon>
        <taxon>Roseateles</taxon>
    </lineage>
</organism>
<feature type="transmembrane region" description="Helical" evidence="1">
    <location>
        <begin position="93"/>
        <end position="112"/>
    </location>
</feature>
<dbReference type="RefSeq" id="WP_394482306.1">
    <property type="nucleotide sequence ID" value="NZ_JBIGHV010000008.1"/>
</dbReference>
<protein>
    <submittedName>
        <fullName evidence="3">Sensor histidine kinase</fullName>
        <ecNumber evidence="3">2.7.13.3</ecNumber>
    </submittedName>
</protein>
<proteinExistence type="predicted"/>
<keyword evidence="3" id="KW-0418">Kinase</keyword>
<evidence type="ECO:0000313" key="4">
    <source>
        <dbReference type="Proteomes" id="UP001606210"/>
    </source>
</evidence>